<name>K0JMR4_BRAPL</name>
<dbReference type="Proteomes" id="UP000003759">
    <property type="component" value="Chromosome"/>
</dbReference>
<dbReference type="EMBL" id="HE793032">
    <property type="protein sequence ID" value="CCG57726.1"/>
    <property type="molecule type" value="Genomic_DNA"/>
</dbReference>
<protein>
    <submittedName>
        <fullName evidence="2">Putative periplasmic protein</fullName>
    </submittedName>
</protein>
<accession>K0JMR4</accession>
<dbReference type="OrthoDB" id="307807at2"/>
<dbReference type="InterPro" id="IPR021533">
    <property type="entry name" value="PepSY-like"/>
</dbReference>
<dbReference type="HOGENOM" id="CLU_111475_1_0_12"/>
<dbReference type="SUPFAM" id="SSF160574">
    <property type="entry name" value="BT0923-like"/>
    <property type="match status" value="1"/>
</dbReference>
<dbReference type="Pfam" id="PF11396">
    <property type="entry name" value="PepSY_like"/>
    <property type="match status" value="1"/>
</dbReference>
<dbReference type="KEGG" id="bpw:WESB_2264"/>
<evidence type="ECO:0000259" key="1">
    <source>
        <dbReference type="Pfam" id="PF11396"/>
    </source>
</evidence>
<gene>
    <name evidence="2" type="ORF">WESB_2264</name>
</gene>
<proteinExistence type="predicted"/>
<dbReference type="AlphaFoldDB" id="K0JMR4"/>
<dbReference type="RefSeq" id="WP_014933839.1">
    <property type="nucleotide sequence ID" value="NC_018604.1"/>
</dbReference>
<dbReference type="Gene3D" id="3.40.1420.30">
    <property type="match status" value="1"/>
</dbReference>
<feature type="domain" description="Putative beta-lactamase-inhibitor-like PepSY-like" evidence="1">
    <location>
        <begin position="55"/>
        <end position="134"/>
    </location>
</feature>
<dbReference type="PATRIC" id="fig|1161918.5.peg.1779"/>
<organism evidence="2 3">
    <name type="scientific">Brachyspira pilosicoli WesB</name>
    <dbReference type="NCBI Taxonomy" id="1161918"/>
    <lineage>
        <taxon>Bacteria</taxon>
        <taxon>Pseudomonadati</taxon>
        <taxon>Spirochaetota</taxon>
        <taxon>Spirochaetia</taxon>
        <taxon>Brachyspirales</taxon>
        <taxon>Brachyspiraceae</taxon>
        <taxon>Brachyspira</taxon>
    </lineage>
</organism>
<reference evidence="2 3" key="1">
    <citation type="journal article" date="2012" name="BMC Genomics">
        <title>Comparative genomics of Brachyspira pilosicoli strains: genome rearrangements, reductions and correlation of genetic compliment with phenotypic diversity.</title>
        <authorList>
            <person name="Mappley L.J."/>
            <person name="Black M.L."/>
            <person name="Abuoun M."/>
            <person name="Darby A.C."/>
            <person name="Woodward M.J."/>
            <person name="Parkhill J."/>
            <person name="Turner A.K."/>
            <person name="Bellgard M.I."/>
            <person name="La T."/>
            <person name="Phillips N.D."/>
            <person name="La Ragione R.M."/>
            <person name="Hampson D.J."/>
        </authorList>
    </citation>
    <scope>NUCLEOTIDE SEQUENCE [LARGE SCALE GENOMIC DNA]</scope>
    <source>
        <strain evidence="2">WesB</strain>
    </source>
</reference>
<evidence type="ECO:0000313" key="3">
    <source>
        <dbReference type="Proteomes" id="UP000003759"/>
    </source>
</evidence>
<sequence>MKKIIYMFFILSIMNVYLYSQSIGLSEVPKSSIMFADKYFSDYYLYRAAKSSGGYVLIFKGGLKIYVNFNGDWHTISGGGDEISIDYIEDNIKNTIKKEFPEEKVIYIQKKSKEYKIQFKSRRKITIDFDGNITKSGRD</sequence>
<evidence type="ECO:0000313" key="2">
    <source>
        <dbReference type="EMBL" id="CCG57726.1"/>
    </source>
</evidence>